<accession>A0A1V4IIG4</accession>
<dbReference type="OrthoDB" id="9775557at2"/>
<dbReference type="Proteomes" id="UP000190080">
    <property type="component" value="Unassembled WGS sequence"/>
</dbReference>
<gene>
    <name evidence="1" type="ORF">CLORY_31840</name>
</gene>
<organism evidence="1 2">
    <name type="scientific">Clostridium oryzae</name>
    <dbReference type="NCBI Taxonomy" id="1450648"/>
    <lineage>
        <taxon>Bacteria</taxon>
        <taxon>Bacillati</taxon>
        <taxon>Bacillota</taxon>
        <taxon>Clostridia</taxon>
        <taxon>Eubacteriales</taxon>
        <taxon>Clostridiaceae</taxon>
        <taxon>Clostridium</taxon>
    </lineage>
</organism>
<reference evidence="1 2" key="1">
    <citation type="submission" date="2017-03" db="EMBL/GenBank/DDBJ databases">
        <title>Genome sequence of Clostridium oryzae DSM 28571.</title>
        <authorList>
            <person name="Poehlein A."/>
            <person name="Daniel R."/>
        </authorList>
    </citation>
    <scope>NUCLEOTIDE SEQUENCE [LARGE SCALE GENOMIC DNA]</scope>
    <source>
        <strain evidence="1 2">DSM 28571</strain>
    </source>
</reference>
<dbReference type="SUPFAM" id="SSF53474">
    <property type="entry name" value="alpha/beta-Hydrolases"/>
    <property type="match status" value="1"/>
</dbReference>
<proteinExistence type="predicted"/>
<keyword evidence="2" id="KW-1185">Reference proteome</keyword>
<sequence length="86" mass="9732">MIPNQKFILAGESYGGYLSRALIQKRSKDILGLFLLCPLIYPGDRQGDVPPLTVIEKDNNLLEGLSEIERTYFEYMTIVQSGFVSF</sequence>
<evidence type="ECO:0000313" key="2">
    <source>
        <dbReference type="Proteomes" id="UP000190080"/>
    </source>
</evidence>
<comment type="caution">
    <text evidence="1">The sequence shown here is derived from an EMBL/GenBank/DDBJ whole genome shotgun (WGS) entry which is preliminary data.</text>
</comment>
<evidence type="ECO:0000313" key="1">
    <source>
        <dbReference type="EMBL" id="OPJ59640.1"/>
    </source>
</evidence>
<dbReference type="InterPro" id="IPR029058">
    <property type="entry name" value="AB_hydrolase_fold"/>
</dbReference>
<dbReference type="RefSeq" id="WP_139376065.1">
    <property type="nucleotide sequence ID" value="NZ_MZGV01000041.1"/>
</dbReference>
<name>A0A1V4IIG4_9CLOT</name>
<dbReference type="STRING" id="1450648.CLORY_31840"/>
<protein>
    <recommendedName>
        <fullName evidence="3">Carboxypeptidase</fullName>
    </recommendedName>
</protein>
<dbReference type="Gene3D" id="3.40.50.1820">
    <property type="entry name" value="alpha/beta hydrolase"/>
    <property type="match status" value="1"/>
</dbReference>
<evidence type="ECO:0008006" key="3">
    <source>
        <dbReference type="Google" id="ProtNLM"/>
    </source>
</evidence>
<dbReference type="EMBL" id="MZGV01000041">
    <property type="protein sequence ID" value="OPJ59640.1"/>
    <property type="molecule type" value="Genomic_DNA"/>
</dbReference>
<dbReference type="AlphaFoldDB" id="A0A1V4IIG4"/>